<dbReference type="Gene3D" id="3.40.50.150">
    <property type="entry name" value="Vaccinia Virus protein VP39"/>
    <property type="match status" value="1"/>
</dbReference>
<dbReference type="InterPro" id="IPR029063">
    <property type="entry name" value="SAM-dependent_MTases_sf"/>
</dbReference>
<proteinExistence type="predicted"/>
<feature type="domain" description="Methyltransferase FkbM" evidence="1">
    <location>
        <begin position="60"/>
        <end position="192"/>
    </location>
</feature>
<name>A0A0H4T938_9ARCH</name>
<dbReference type="InterPro" id="IPR006342">
    <property type="entry name" value="FkbM_mtfrase"/>
</dbReference>
<dbReference type="AlphaFoldDB" id="A0A0H4T938"/>
<evidence type="ECO:0000313" key="2">
    <source>
        <dbReference type="EMBL" id="AKQ03315.1"/>
    </source>
</evidence>
<organism evidence="2">
    <name type="scientific">uncultured archaeon Rifle_16ft_4_minimus_37913</name>
    <dbReference type="NCBI Taxonomy" id="1665152"/>
    <lineage>
        <taxon>Archaea</taxon>
        <taxon>environmental samples</taxon>
    </lineage>
</organism>
<reference evidence="2" key="1">
    <citation type="journal article" date="2015" name="ISME J.">
        <title>Aquifer environment selects for microbial species cohorts in sediment and groundwater.</title>
        <authorList>
            <person name="Hug L.A."/>
            <person name="Thomas B.C."/>
            <person name="Brown C.T."/>
            <person name="Frischkorn K.R."/>
            <person name="Williams K.H."/>
            <person name="Tringe S.G."/>
            <person name="Banfield J.F."/>
        </authorList>
    </citation>
    <scope>NUCLEOTIDE SEQUENCE</scope>
</reference>
<sequence>MRIKLFMKPVTTLLGIKLSLENSQVKERFSHFGVRFGKHWEDPERDLILRYLPTGEDFIDLGGCIGFVSLLARKFKHTKKHIIVEGNPSLMGTINRNLALNNEKDIIPLNRVYSKKKGKIDFIISDTGLGNSSVRGKVQGKKVRVKAISLKGIMKTYKIKRFNLLCDIEGNEEELIESEIELLKKYCNFLIIDFDIPYLRGKLIDEGFRLLDENKPVCIFKNEN</sequence>
<dbReference type="NCBIfam" id="TIGR01444">
    <property type="entry name" value="fkbM_fam"/>
    <property type="match status" value="1"/>
</dbReference>
<protein>
    <recommendedName>
        <fullName evidence="1">Methyltransferase FkbM domain-containing protein</fullName>
    </recommendedName>
</protein>
<dbReference type="EMBL" id="KT007010">
    <property type="protein sequence ID" value="AKQ03315.1"/>
    <property type="molecule type" value="Genomic_DNA"/>
</dbReference>
<evidence type="ECO:0000259" key="1">
    <source>
        <dbReference type="Pfam" id="PF05050"/>
    </source>
</evidence>
<accession>A0A0H4T938</accession>
<dbReference type="SUPFAM" id="SSF53335">
    <property type="entry name" value="S-adenosyl-L-methionine-dependent methyltransferases"/>
    <property type="match status" value="1"/>
</dbReference>
<dbReference type="Pfam" id="PF05050">
    <property type="entry name" value="Methyltransf_21"/>
    <property type="match status" value="1"/>
</dbReference>